<dbReference type="RefSeq" id="WP_078816583.1">
    <property type="nucleotide sequence ID" value="NZ_FUYJ01000001.1"/>
</dbReference>
<evidence type="ECO:0000256" key="5">
    <source>
        <dbReference type="SAM" id="MobiDB-lite"/>
    </source>
</evidence>
<dbReference type="InterPro" id="IPR050090">
    <property type="entry name" value="Tyrosine_recombinase_XerCD"/>
</dbReference>
<evidence type="ECO:0000256" key="2">
    <source>
        <dbReference type="ARBA" id="ARBA00023125"/>
    </source>
</evidence>
<proteinExistence type="inferred from homology"/>
<dbReference type="AlphaFoldDB" id="A0A1T4XH29"/>
<feature type="compositionally biased region" description="Basic residues" evidence="5">
    <location>
        <begin position="335"/>
        <end position="344"/>
    </location>
</feature>
<organism evidence="8 9">
    <name type="scientific">Sporosarcina newyorkensis</name>
    <dbReference type="NCBI Taxonomy" id="759851"/>
    <lineage>
        <taxon>Bacteria</taxon>
        <taxon>Bacillati</taxon>
        <taxon>Bacillota</taxon>
        <taxon>Bacilli</taxon>
        <taxon>Bacillales</taxon>
        <taxon>Caryophanaceae</taxon>
        <taxon>Sporosarcina</taxon>
    </lineage>
</organism>
<evidence type="ECO:0000313" key="9">
    <source>
        <dbReference type="Proteomes" id="UP000190042"/>
    </source>
</evidence>
<accession>A0A1T4XH29</accession>
<dbReference type="GO" id="GO:0003677">
    <property type="term" value="F:DNA binding"/>
    <property type="evidence" value="ECO:0007669"/>
    <property type="project" value="UniProtKB-UniRule"/>
</dbReference>
<evidence type="ECO:0000259" key="7">
    <source>
        <dbReference type="PROSITE" id="PS51900"/>
    </source>
</evidence>
<dbReference type="SUPFAM" id="SSF56349">
    <property type="entry name" value="DNA breaking-rejoining enzymes"/>
    <property type="match status" value="1"/>
</dbReference>
<feature type="domain" description="Core-binding (CB)" evidence="7">
    <location>
        <begin position="18"/>
        <end position="115"/>
    </location>
</feature>
<dbReference type="InterPro" id="IPR011010">
    <property type="entry name" value="DNA_brk_join_enz"/>
</dbReference>
<keyword evidence="9" id="KW-1185">Reference proteome</keyword>
<dbReference type="PROSITE" id="PS51900">
    <property type="entry name" value="CB"/>
    <property type="match status" value="1"/>
</dbReference>
<dbReference type="InterPro" id="IPR010998">
    <property type="entry name" value="Integrase_recombinase_N"/>
</dbReference>
<dbReference type="Gene3D" id="1.10.150.130">
    <property type="match status" value="1"/>
</dbReference>
<evidence type="ECO:0000313" key="8">
    <source>
        <dbReference type="EMBL" id="SKA88789.1"/>
    </source>
</evidence>
<dbReference type="PROSITE" id="PS51898">
    <property type="entry name" value="TYR_RECOMBINASE"/>
    <property type="match status" value="1"/>
</dbReference>
<dbReference type="PANTHER" id="PTHR30349:SF41">
    <property type="entry name" value="INTEGRASE_RECOMBINASE PROTEIN MJ0367-RELATED"/>
    <property type="match status" value="1"/>
</dbReference>
<dbReference type="EMBL" id="FUYJ01000001">
    <property type="protein sequence ID" value="SKA88789.1"/>
    <property type="molecule type" value="Genomic_DNA"/>
</dbReference>
<dbReference type="Pfam" id="PF13102">
    <property type="entry name" value="Phage_int_SAM_5"/>
    <property type="match status" value="1"/>
</dbReference>
<dbReference type="GO" id="GO:0006310">
    <property type="term" value="P:DNA recombination"/>
    <property type="evidence" value="ECO:0007669"/>
    <property type="project" value="UniProtKB-KW"/>
</dbReference>
<name>A0A1T4XH29_9BACL</name>
<dbReference type="InterPro" id="IPR013762">
    <property type="entry name" value="Integrase-like_cat_sf"/>
</dbReference>
<reference evidence="9" key="1">
    <citation type="submission" date="2017-02" db="EMBL/GenBank/DDBJ databases">
        <authorList>
            <person name="Varghese N."/>
            <person name="Submissions S."/>
        </authorList>
    </citation>
    <scope>NUCLEOTIDE SEQUENCE [LARGE SCALE GENOMIC DNA]</scope>
    <source>
        <strain evidence="9">DSM 23966</strain>
    </source>
</reference>
<evidence type="ECO:0000256" key="1">
    <source>
        <dbReference type="ARBA" id="ARBA00008857"/>
    </source>
</evidence>
<gene>
    <name evidence="8" type="ORF">SAMN04244570_0741</name>
</gene>
<dbReference type="InterPro" id="IPR044068">
    <property type="entry name" value="CB"/>
</dbReference>
<dbReference type="InterPro" id="IPR025269">
    <property type="entry name" value="SAM-like_dom"/>
</dbReference>
<keyword evidence="2 4" id="KW-0238">DNA-binding</keyword>
<dbReference type="PANTHER" id="PTHR30349">
    <property type="entry name" value="PHAGE INTEGRASE-RELATED"/>
    <property type="match status" value="1"/>
</dbReference>
<feature type="region of interest" description="Disordered" evidence="5">
    <location>
        <begin position="325"/>
        <end position="344"/>
    </location>
</feature>
<dbReference type="Pfam" id="PF00589">
    <property type="entry name" value="Phage_integrase"/>
    <property type="match status" value="1"/>
</dbReference>
<comment type="similarity">
    <text evidence="1">Belongs to the 'phage' integrase family.</text>
</comment>
<feature type="domain" description="Tyr recombinase" evidence="6">
    <location>
        <begin position="136"/>
        <end position="322"/>
    </location>
</feature>
<keyword evidence="3" id="KW-0233">DNA recombination</keyword>
<dbReference type="Proteomes" id="UP000190042">
    <property type="component" value="Unassembled WGS sequence"/>
</dbReference>
<dbReference type="GO" id="GO:0015074">
    <property type="term" value="P:DNA integration"/>
    <property type="evidence" value="ECO:0007669"/>
    <property type="project" value="InterPro"/>
</dbReference>
<dbReference type="InterPro" id="IPR002104">
    <property type="entry name" value="Integrase_catalytic"/>
</dbReference>
<protein>
    <submittedName>
        <fullName evidence="8">Integrase/recombinase XerD</fullName>
    </submittedName>
</protein>
<evidence type="ECO:0000259" key="6">
    <source>
        <dbReference type="PROSITE" id="PS51898"/>
    </source>
</evidence>
<evidence type="ECO:0000256" key="4">
    <source>
        <dbReference type="PROSITE-ProRule" id="PRU01248"/>
    </source>
</evidence>
<evidence type="ECO:0000256" key="3">
    <source>
        <dbReference type="ARBA" id="ARBA00023172"/>
    </source>
</evidence>
<dbReference type="Gene3D" id="1.10.443.10">
    <property type="entry name" value="Intergrase catalytic core"/>
    <property type="match status" value="1"/>
</dbReference>
<sequence>MRKFDFLNKKDSTIDRNFNFERTAVQFLDEKRLQKRSPKTIKTYKQVLDHFAEFCKERELQGIEATCVRDYVQYMTFEKVKWDDHPTNISEQVGVSARTVNNSIRILRVFYNWAVKKRLASYNPAHEVSTQKEDEHTFEIFTDEEVKILLNSPNQRTYTGFRDYVLMILVIDTGMRVTEMTSLKRFDISLIYRQIHIRAEIAKGRRARTIPISKTTSELLRKLFEYVGLDDENSEEYVFLSQYGDKYYGENFQKMLKLYEKRSGITFRGRVSPHTFRHYFAVKFLRNGGDAFALMKILGHTDISMTQRYVNYIQSDLQEVHDRVSPTESLLNPTKKSRGAVRFK</sequence>